<evidence type="ECO:0000313" key="2">
    <source>
        <dbReference type="EMBL" id="EBS8636249.1"/>
    </source>
</evidence>
<proteinExistence type="predicted"/>
<gene>
    <name evidence="2" type="ORF">CFJ71_16290</name>
</gene>
<reference evidence="2" key="1">
    <citation type="submission" date="2018-07" db="EMBL/GenBank/DDBJ databases">
        <authorList>
            <consortium name="PulseNet: The National Subtyping Network for Foodborne Disease Surveillance"/>
            <person name="Tarr C.L."/>
            <person name="Trees E."/>
            <person name="Katz L.S."/>
            <person name="Carleton-Romer H.A."/>
            <person name="Stroika S."/>
            <person name="Kucerova Z."/>
            <person name="Roache K.F."/>
            <person name="Sabol A.L."/>
            <person name="Besser J."/>
            <person name="Gerner-Smidt P."/>
        </authorList>
    </citation>
    <scope>NUCLEOTIDE SEQUENCE</scope>
    <source>
        <strain evidence="2">PNUSAS016908</strain>
    </source>
</reference>
<dbReference type="Pfam" id="PF08291">
    <property type="entry name" value="Peptidase_M15_3"/>
    <property type="match status" value="1"/>
</dbReference>
<dbReference type="InterPro" id="IPR009045">
    <property type="entry name" value="Zn_M74/Hedgehog-like"/>
</dbReference>
<protein>
    <submittedName>
        <fullName evidence="2">DUF882 domain-containing protein</fullName>
    </submittedName>
</protein>
<dbReference type="Gene3D" id="3.30.1380.10">
    <property type="match status" value="1"/>
</dbReference>
<dbReference type="AlphaFoldDB" id="A0A5V0US60"/>
<dbReference type="EMBL" id="AAGWWG010000009">
    <property type="protein sequence ID" value="EBS8636249.1"/>
    <property type="molecule type" value="Genomic_DNA"/>
</dbReference>
<dbReference type="InterPro" id="IPR013230">
    <property type="entry name" value="Peptidase_M15A_C"/>
</dbReference>
<sequence>MISKYFKRKEFSCRCGCGQDTVDAELLAILEDVREHFGKPVIINSANRCPTHNKRVGGASKSVHLTGKAADIVVKGVAPDIVHAYLTSKYPDSYGIGKYNTFTHVDSRTGKSRWNG</sequence>
<comment type="caution">
    <text evidence="2">The sequence shown here is derived from an EMBL/GenBank/DDBJ whole genome shotgun (WGS) entry which is preliminary data.</text>
</comment>
<dbReference type="SUPFAM" id="SSF55166">
    <property type="entry name" value="Hedgehog/DD-peptidase"/>
    <property type="match status" value="1"/>
</dbReference>
<accession>A0A5V0US60</accession>
<evidence type="ECO:0000259" key="1">
    <source>
        <dbReference type="Pfam" id="PF08291"/>
    </source>
</evidence>
<dbReference type="RefSeq" id="WP_080096814.1">
    <property type="nucleotide sequence ID" value="NZ_MYLZ01000014.1"/>
</dbReference>
<feature type="domain" description="Peptidase M15A C-terminal" evidence="1">
    <location>
        <begin position="4"/>
        <end position="106"/>
    </location>
</feature>
<name>A0A5V0US60_SALER</name>
<organism evidence="2">
    <name type="scientific">Salmonella enterica</name>
    <name type="common">Salmonella choleraesuis</name>
    <dbReference type="NCBI Taxonomy" id="28901"/>
    <lineage>
        <taxon>Bacteria</taxon>
        <taxon>Pseudomonadati</taxon>
        <taxon>Pseudomonadota</taxon>
        <taxon>Gammaproteobacteria</taxon>
        <taxon>Enterobacterales</taxon>
        <taxon>Enterobacteriaceae</taxon>
        <taxon>Salmonella</taxon>
    </lineage>
</organism>